<sequence>MKRLLVLFCEVYIISESMLAYKVFDCRSSKFKDIFRSDRLLTLEMWEWHVNSILLNNITNQFGAMRKTLSSNEDRNGNEGDARCVH</sequence>
<accession>A0AAV9B147</accession>
<reference evidence="1" key="2">
    <citation type="submission" date="2023-06" db="EMBL/GenBank/DDBJ databases">
        <authorList>
            <person name="Ma L."/>
            <person name="Liu K.-W."/>
            <person name="Li Z."/>
            <person name="Hsiao Y.-Y."/>
            <person name="Qi Y."/>
            <person name="Fu T."/>
            <person name="Tang G."/>
            <person name="Zhang D."/>
            <person name="Sun W.-H."/>
            <person name="Liu D.-K."/>
            <person name="Li Y."/>
            <person name="Chen G.-Z."/>
            <person name="Liu X.-D."/>
            <person name="Liao X.-Y."/>
            <person name="Jiang Y.-T."/>
            <person name="Yu X."/>
            <person name="Hao Y."/>
            <person name="Huang J."/>
            <person name="Zhao X.-W."/>
            <person name="Ke S."/>
            <person name="Chen Y.-Y."/>
            <person name="Wu W.-L."/>
            <person name="Hsu J.-L."/>
            <person name="Lin Y.-F."/>
            <person name="Huang M.-D."/>
            <person name="Li C.-Y."/>
            <person name="Huang L."/>
            <person name="Wang Z.-W."/>
            <person name="Zhao X."/>
            <person name="Zhong W.-Y."/>
            <person name="Peng D.-H."/>
            <person name="Ahmad S."/>
            <person name="Lan S."/>
            <person name="Zhang J.-S."/>
            <person name="Tsai W.-C."/>
            <person name="Van De Peer Y."/>
            <person name="Liu Z.-J."/>
        </authorList>
    </citation>
    <scope>NUCLEOTIDE SEQUENCE</scope>
    <source>
        <strain evidence="1">SCP</strain>
        <tissue evidence="1">Leaves</tissue>
    </source>
</reference>
<dbReference type="Proteomes" id="UP001179952">
    <property type="component" value="Unassembled WGS sequence"/>
</dbReference>
<organism evidence="1 2">
    <name type="scientific">Acorus gramineus</name>
    <name type="common">Dwarf sweet flag</name>
    <dbReference type="NCBI Taxonomy" id="55184"/>
    <lineage>
        <taxon>Eukaryota</taxon>
        <taxon>Viridiplantae</taxon>
        <taxon>Streptophyta</taxon>
        <taxon>Embryophyta</taxon>
        <taxon>Tracheophyta</taxon>
        <taxon>Spermatophyta</taxon>
        <taxon>Magnoliopsida</taxon>
        <taxon>Liliopsida</taxon>
        <taxon>Acoraceae</taxon>
        <taxon>Acorus</taxon>
    </lineage>
</organism>
<proteinExistence type="predicted"/>
<dbReference type="AlphaFoldDB" id="A0AAV9B147"/>
<gene>
    <name evidence="1" type="ORF">QJS04_geneDACA004503</name>
</gene>
<reference evidence="1" key="1">
    <citation type="journal article" date="2023" name="Nat. Commun.">
        <title>Diploid and tetraploid genomes of Acorus and the evolution of monocots.</title>
        <authorList>
            <person name="Ma L."/>
            <person name="Liu K.W."/>
            <person name="Li Z."/>
            <person name="Hsiao Y.Y."/>
            <person name="Qi Y."/>
            <person name="Fu T."/>
            <person name="Tang G.D."/>
            <person name="Zhang D."/>
            <person name="Sun W.H."/>
            <person name="Liu D.K."/>
            <person name="Li Y."/>
            <person name="Chen G.Z."/>
            <person name="Liu X.D."/>
            <person name="Liao X.Y."/>
            <person name="Jiang Y.T."/>
            <person name="Yu X."/>
            <person name="Hao Y."/>
            <person name="Huang J."/>
            <person name="Zhao X.W."/>
            <person name="Ke S."/>
            <person name="Chen Y.Y."/>
            <person name="Wu W.L."/>
            <person name="Hsu J.L."/>
            <person name="Lin Y.F."/>
            <person name="Huang M.D."/>
            <person name="Li C.Y."/>
            <person name="Huang L."/>
            <person name="Wang Z.W."/>
            <person name="Zhao X."/>
            <person name="Zhong W.Y."/>
            <person name="Peng D.H."/>
            <person name="Ahmad S."/>
            <person name="Lan S."/>
            <person name="Zhang J.S."/>
            <person name="Tsai W.C."/>
            <person name="Van de Peer Y."/>
            <person name="Liu Z.J."/>
        </authorList>
    </citation>
    <scope>NUCLEOTIDE SEQUENCE</scope>
    <source>
        <strain evidence="1">SCP</strain>
    </source>
</reference>
<keyword evidence="2" id="KW-1185">Reference proteome</keyword>
<protein>
    <submittedName>
        <fullName evidence="1">Uncharacterized protein</fullName>
    </submittedName>
</protein>
<evidence type="ECO:0000313" key="1">
    <source>
        <dbReference type="EMBL" id="KAK1270009.1"/>
    </source>
</evidence>
<evidence type="ECO:0000313" key="2">
    <source>
        <dbReference type="Proteomes" id="UP001179952"/>
    </source>
</evidence>
<name>A0AAV9B147_ACOGR</name>
<dbReference type="EMBL" id="JAUJYN010000005">
    <property type="protein sequence ID" value="KAK1270009.1"/>
    <property type="molecule type" value="Genomic_DNA"/>
</dbReference>
<comment type="caution">
    <text evidence="1">The sequence shown here is derived from an EMBL/GenBank/DDBJ whole genome shotgun (WGS) entry which is preliminary data.</text>
</comment>